<name>A0A6I7HVW0_9HYPH</name>
<keyword evidence="2" id="KW-1185">Reference proteome</keyword>
<evidence type="ECO:0000313" key="2">
    <source>
        <dbReference type="Proteomes" id="UP000252582"/>
    </source>
</evidence>
<protein>
    <submittedName>
        <fullName evidence="1">Uncharacterized protein</fullName>
    </submittedName>
</protein>
<comment type="caution">
    <text evidence="1">The sequence shown here is derived from an EMBL/GenBank/DDBJ whole genome shotgun (WGS) entry which is preliminary data.</text>
</comment>
<accession>A0A6I7HVW0</accession>
<proteinExistence type="predicted"/>
<dbReference type="AlphaFoldDB" id="A0A6I7HVW0"/>
<reference evidence="1 2" key="1">
    <citation type="submission" date="2018-07" db="EMBL/GenBank/DDBJ databases">
        <title>Genomic Encyclopedia of Type Strains, Phase IV (KMG-IV): sequencing the most valuable type-strain genomes for metagenomic binning, comparative biology and taxonomic classification.</title>
        <authorList>
            <person name="Goeker M."/>
        </authorList>
    </citation>
    <scope>NUCLEOTIDE SEQUENCE [LARGE SCALE GENOMIC DNA]</scope>
    <source>
        <strain evidence="1 2">DSM 25528</strain>
    </source>
</reference>
<gene>
    <name evidence="1" type="ORF">DFR48_101206</name>
</gene>
<evidence type="ECO:0000313" key="1">
    <source>
        <dbReference type="EMBL" id="RCW28197.1"/>
    </source>
</evidence>
<dbReference type="EMBL" id="QPIX01000001">
    <property type="protein sequence ID" value="RCW28197.1"/>
    <property type="molecule type" value="Genomic_DNA"/>
</dbReference>
<organism evidence="1 2">
    <name type="scientific">Ciceribacter lividus</name>
    <dbReference type="NCBI Taxonomy" id="1197950"/>
    <lineage>
        <taxon>Bacteria</taxon>
        <taxon>Pseudomonadati</taxon>
        <taxon>Pseudomonadota</taxon>
        <taxon>Alphaproteobacteria</taxon>
        <taxon>Hyphomicrobiales</taxon>
        <taxon>Rhizobiaceae</taxon>
        <taxon>Ciceribacter</taxon>
    </lineage>
</organism>
<sequence length="227" mass="26189">MLVHSKWTGLHDERVLPQASANPLSAIARARDACACSAYRSDLVPPLSRLRRLCRIRAVNRALLFEPFALEQIPDDKNRQSKAWAVHVDHSITEVEVVEHIGNGFAGRPEFCSFTLIRHCGTRKYPRVDRLPITRMKPKFFHLWARRKPPSLPICLGLLDSLVMVEVARFAGTPILFAPGHAKRTTVPDQLISWIDRKRTFKHKSGHWWWLAICKNKLIRDYRQEDT</sequence>
<dbReference type="Proteomes" id="UP000252582">
    <property type="component" value="Unassembled WGS sequence"/>
</dbReference>